<feature type="transmembrane region" description="Helical" evidence="5">
    <location>
        <begin position="209"/>
        <end position="231"/>
    </location>
</feature>
<gene>
    <name evidence="6" type="ORF">ASPACDRAFT_116526</name>
</gene>
<dbReference type="InterPro" id="IPR044878">
    <property type="entry name" value="UbiA_sf"/>
</dbReference>
<dbReference type="GO" id="GO:0016020">
    <property type="term" value="C:membrane"/>
    <property type="evidence" value="ECO:0007669"/>
    <property type="project" value="UniProtKB-SubCell"/>
</dbReference>
<keyword evidence="2 5" id="KW-0812">Transmembrane</keyword>
<dbReference type="VEuPathDB" id="FungiDB:ASPACDRAFT_116526"/>
<feature type="transmembrane region" description="Helical" evidence="5">
    <location>
        <begin position="80"/>
        <end position="99"/>
    </location>
</feature>
<sequence length="355" mass="38847">MTTTITTVLTVPGRPMASQTPPFSNSSLLELVAHRPLHLAHSIWLFTYSDLKTIVATSLGFGFFTAAGAIAFGLDPLPTWFEYVSGLLTVLMWAWLNLLPFTIDNQRQPASILEDSLNKPWRPMPSKRMTPEQARSLMLLLYGAAVGVSALIGGLCQCLVLIGLGYWYNQKQGSDAGFLVRNLINSLGFMSYIAGAAQLTLGPQRWTTFIALGRGMSIGPTWLAIIGAVVMSTVQTQDMCDQLGDRARGRKTLPLVIGDVAARWVTAVTISMWGPFCVWFWGWRGWVENGHTKGSFARCAVGAAIAGLAWVIAFRTLVMRSGPNDHTTFKLWNLWLVGLYALPLLVGADENGKSH</sequence>
<feature type="transmembrane region" description="Helical" evidence="5">
    <location>
        <begin position="54"/>
        <end position="74"/>
    </location>
</feature>
<dbReference type="RefSeq" id="XP_020057963.1">
    <property type="nucleotide sequence ID" value="XM_020195992.1"/>
</dbReference>
<dbReference type="CDD" id="cd13965">
    <property type="entry name" value="PT_UbiA_3"/>
    <property type="match status" value="1"/>
</dbReference>
<evidence type="ECO:0000256" key="2">
    <source>
        <dbReference type="ARBA" id="ARBA00022692"/>
    </source>
</evidence>
<proteinExistence type="predicted"/>
<dbReference type="Gene3D" id="1.10.357.140">
    <property type="entry name" value="UbiA prenyltransferase"/>
    <property type="match status" value="1"/>
</dbReference>
<accession>A0A1L9WZR2</accession>
<dbReference type="GeneID" id="30969806"/>
<reference evidence="7" key="1">
    <citation type="journal article" date="2017" name="Genome Biol.">
        <title>Comparative genomics reveals high biological diversity and specific adaptations in the industrially and medically important fungal genus Aspergillus.</title>
        <authorList>
            <person name="de Vries R.P."/>
            <person name="Riley R."/>
            <person name="Wiebenga A."/>
            <person name="Aguilar-Osorio G."/>
            <person name="Amillis S."/>
            <person name="Uchima C.A."/>
            <person name="Anderluh G."/>
            <person name="Asadollahi M."/>
            <person name="Askin M."/>
            <person name="Barry K."/>
            <person name="Battaglia E."/>
            <person name="Bayram O."/>
            <person name="Benocci T."/>
            <person name="Braus-Stromeyer S.A."/>
            <person name="Caldana C."/>
            <person name="Canovas D."/>
            <person name="Cerqueira G.C."/>
            <person name="Chen F."/>
            <person name="Chen W."/>
            <person name="Choi C."/>
            <person name="Clum A."/>
            <person name="Dos Santos R.A."/>
            <person name="Damasio A.R."/>
            <person name="Diallinas G."/>
            <person name="Emri T."/>
            <person name="Fekete E."/>
            <person name="Flipphi M."/>
            <person name="Freyberg S."/>
            <person name="Gallo A."/>
            <person name="Gournas C."/>
            <person name="Habgood R."/>
            <person name="Hainaut M."/>
            <person name="Harispe M.L."/>
            <person name="Henrissat B."/>
            <person name="Hilden K.S."/>
            <person name="Hope R."/>
            <person name="Hossain A."/>
            <person name="Karabika E."/>
            <person name="Karaffa L."/>
            <person name="Karanyi Z."/>
            <person name="Krasevec N."/>
            <person name="Kuo A."/>
            <person name="Kusch H."/>
            <person name="LaButti K."/>
            <person name="Lagendijk E.L."/>
            <person name="Lapidus A."/>
            <person name="Levasseur A."/>
            <person name="Lindquist E."/>
            <person name="Lipzen A."/>
            <person name="Logrieco A.F."/>
            <person name="MacCabe A."/>
            <person name="Maekelae M.R."/>
            <person name="Malavazi I."/>
            <person name="Melin P."/>
            <person name="Meyer V."/>
            <person name="Mielnichuk N."/>
            <person name="Miskei M."/>
            <person name="Molnar A.P."/>
            <person name="Mule G."/>
            <person name="Ngan C.Y."/>
            <person name="Orejas M."/>
            <person name="Orosz E."/>
            <person name="Ouedraogo J.P."/>
            <person name="Overkamp K.M."/>
            <person name="Park H.-S."/>
            <person name="Perrone G."/>
            <person name="Piumi F."/>
            <person name="Punt P.J."/>
            <person name="Ram A.F."/>
            <person name="Ramon A."/>
            <person name="Rauscher S."/>
            <person name="Record E."/>
            <person name="Riano-Pachon D.M."/>
            <person name="Robert V."/>
            <person name="Roehrig J."/>
            <person name="Ruller R."/>
            <person name="Salamov A."/>
            <person name="Salih N.S."/>
            <person name="Samson R.A."/>
            <person name="Sandor E."/>
            <person name="Sanguinetti M."/>
            <person name="Schuetze T."/>
            <person name="Sepcic K."/>
            <person name="Shelest E."/>
            <person name="Sherlock G."/>
            <person name="Sophianopoulou V."/>
            <person name="Squina F.M."/>
            <person name="Sun H."/>
            <person name="Susca A."/>
            <person name="Todd R.B."/>
            <person name="Tsang A."/>
            <person name="Unkles S.E."/>
            <person name="van de Wiele N."/>
            <person name="van Rossen-Uffink D."/>
            <person name="Oliveira J.V."/>
            <person name="Vesth T.C."/>
            <person name="Visser J."/>
            <person name="Yu J.-H."/>
            <person name="Zhou M."/>
            <person name="Andersen M.R."/>
            <person name="Archer D.B."/>
            <person name="Baker S.E."/>
            <person name="Benoit I."/>
            <person name="Brakhage A.A."/>
            <person name="Braus G.H."/>
            <person name="Fischer R."/>
            <person name="Frisvad J.C."/>
            <person name="Goldman G.H."/>
            <person name="Houbraken J."/>
            <person name="Oakley B."/>
            <person name="Pocsi I."/>
            <person name="Scazzocchio C."/>
            <person name="Seiboth B."/>
            <person name="vanKuyk P.A."/>
            <person name="Wortman J."/>
            <person name="Dyer P.S."/>
            <person name="Grigoriev I.V."/>
        </authorList>
    </citation>
    <scope>NUCLEOTIDE SEQUENCE [LARGE SCALE GENOMIC DNA]</scope>
    <source>
        <strain evidence="7">ATCC 16872 / CBS 172.66 / WB 5094</strain>
    </source>
</reference>
<evidence type="ECO:0000313" key="7">
    <source>
        <dbReference type="Proteomes" id="UP000184546"/>
    </source>
</evidence>
<evidence type="ECO:0000256" key="1">
    <source>
        <dbReference type="ARBA" id="ARBA00004141"/>
    </source>
</evidence>
<comment type="subcellular location">
    <subcellularLocation>
        <location evidence="1">Membrane</location>
        <topology evidence="1">Multi-pass membrane protein</topology>
    </subcellularLocation>
</comment>
<feature type="transmembrane region" description="Helical" evidence="5">
    <location>
        <begin position="179"/>
        <end position="197"/>
    </location>
</feature>
<dbReference type="STRING" id="690307.A0A1L9WZR2"/>
<dbReference type="EMBL" id="KV878974">
    <property type="protein sequence ID" value="OJK01624.1"/>
    <property type="molecule type" value="Genomic_DNA"/>
</dbReference>
<feature type="transmembrane region" description="Helical" evidence="5">
    <location>
        <begin position="261"/>
        <end position="283"/>
    </location>
</feature>
<dbReference type="OMA" id="TIWLFIA"/>
<feature type="transmembrane region" description="Helical" evidence="5">
    <location>
        <begin position="295"/>
        <end position="317"/>
    </location>
</feature>
<feature type="transmembrane region" description="Helical" evidence="5">
    <location>
        <begin position="137"/>
        <end position="167"/>
    </location>
</feature>
<feature type="transmembrane region" description="Helical" evidence="5">
    <location>
        <begin position="329"/>
        <end position="348"/>
    </location>
</feature>
<evidence type="ECO:0000256" key="4">
    <source>
        <dbReference type="ARBA" id="ARBA00023136"/>
    </source>
</evidence>
<organism evidence="6 7">
    <name type="scientific">Aspergillus aculeatus (strain ATCC 16872 / CBS 172.66 / WB 5094)</name>
    <dbReference type="NCBI Taxonomy" id="690307"/>
    <lineage>
        <taxon>Eukaryota</taxon>
        <taxon>Fungi</taxon>
        <taxon>Dikarya</taxon>
        <taxon>Ascomycota</taxon>
        <taxon>Pezizomycotina</taxon>
        <taxon>Eurotiomycetes</taxon>
        <taxon>Eurotiomycetidae</taxon>
        <taxon>Eurotiales</taxon>
        <taxon>Aspergillaceae</taxon>
        <taxon>Aspergillus</taxon>
        <taxon>Aspergillus subgen. Circumdati</taxon>
    </lineage>
</organism>
<dbReference type="InterPro" id="IPR000537">
    <property type="entry name" value="UbiA_prenyltransferase"/>
</dbReference>
<name>A0A1L9WZR2_ASPA1</name>
<dbReference type="AlphaFoldDB" id="A0A1L9WZR2"/>
<dbReference type="Proteomes" id="UP000184546">
    <property type="component" value="Unassembled WGS sequence"/>
</dbReference>
<evidence type="ECO:0000256" key="3">
    <source>
        <dbReference type="ARBA" id="ARBA00022989"/>
    </source>
</evidence>
<dbReference type="PANTHER" id="PTHR42723">
    <property type="entry name" value="CHLOROPHYLL SYNTHASE"/>
    <property type="match status" value="1"/>
</dbReference>
<keyword evidence="3 5" id="KW-1133">Transmembrane helix</keyword>
<protein>
    <submittedName>
        <fullName evidence="6">Uncharacterized protein</fullName>
    </submittedName>
</protein>
<dbReference type="Pfam" id="PF01040">
    <property type="entry name" value="UbiA"/>
    <property type="match status" value="1"/>
</dbReference>
<dbReference type="PANTHER" id="PTHR42723:SF1">
    <property type="entry name" value="CHLOROPHYLL SYNTHASE, CHLOROPLASTIC"/>
    <property type="match status" value="1"/>
</dbReference>
<evidence type="ECO:0000313" key="6">
    <source>
        <dbReference type="EMBL" id="OJK01624.1"/>
    </source>
</evidence>
<dbReference type="OrthoDB" id="434972at2759"/>
<keyword evidence="4 5" id="KW-0472">Membrane</keyword>
<keyword evidence="7" id="KW-1185">Reference proteome</keyword>
<dbReference type="InterPro" id="IPR050475">
    <property type="entry name" value="Prenyltransferase_related"/>
</dbReference>
<dbReference type="GO" id="GO:0016765">
    <property type="term" value="F:transferase activity, transferring alkyl or aryl (other than methyl) groups"/>
    <property type="evidence" value="ECO:0007669"/>
    <property type="project" value="InterPro"/>
</dbReference>
<evidence type="ECO:0000256" key="5">
    <source>
        <dbReference type="SAM" id="Phobius"/>
    </source>
</evidence>